<proteinExistence type="predicted"/>
<protein>
    <submittedName>
        <fullName evidence="2">Uncharacterized protein</fullName>
    </submittedName>
</protein>
<accession>A0A2Z6Q5I8</accession>
<evidence type="ECO:0000313" key="2">
    <source>
        <dbReference type="EMBL" id="GBB83482.1"/>
    </source>
</evidence>
<name>A0A2Z6Q5I8_9GLOM</name>
<comment type="caution">
    <text evidence="2">The sequence shown here is derived from an EMBL/GenBank/DDBJ whole genome shotgun (WGS) entry which is preliminary data.</text>
</comment>
<reference evidence="2 3" key="1">
    <citation type="submission" date="2017-11" db="EMBL/GenBank/DDBJ databases">
        <title>The genome of Rhizophagus clarus HR1 reveals common genetic basis of auxotrophy among arbuscular mycorrhizal fungi.</title>
        <authorList>
            <person name="Kobayashi Y."/>
        </authorList>
    </citation>
    <scope>NUCLEOTIDE SEQUENCE [LARGE SCALE GENOMIC DNA]</scope>
    <source>
        <strain evidence="2 3">HR1</strain>
    </source>
</reference>
<sequence length="70" mass="8341">MLKLKTRYFLLSIIILMILTIIYLFQENGPYKRLFKNIEKISSFSTFDIHKSRSSQFYDVMDVISDSIIL</sequence>
<dbReference type="AlphaFoldDB" id="A0A2Z6Q5I8"/>
<keyword evidence="1" id="KW-1133">Transmembrane helix</keyword>
<keyword evidence="3" id="KW-1185">Reference proteome</keyword>
<dbReference type="EMBL" id="BEXD01000025">
    <property type="protein sequence ID" value="GBB83482.1"/>
    <property type="molecule type" value="Genomic_DNA"/>
</dbReference>
<evidence type="ECO:0000313" key="3">
    <source>
        <dbReference type="Proteomes" id="UP000247702"/>
    </source>
</evidence>
<organism evidence="2 3">
    <name type="scientific">Rhizophagus clarus</name>
    <dbReference type="NCBI Taxonomy" id="94130"/>
    <lineage>
        <taxon>Eukaryota</taxon>
        <taxon>Fungi</taxon>
        <taxon>Fungi incertae sedis</taxon>
        <taxon>Mucoromycota</taxon>
        <taxon>Glomeromycotina</taxon>
        <taxon>Glomeromycetes</taxon>
        <taxon>Glomerales</taxon>
        <taxon>Glomeraceae</taxon>
        <taxon>Rhizophagus</taxon>
    </lineage>
</organism>
<keyword evidence="1" id="KW-0472">Membrane</keyword>
<keyword evidence="1" id="KW-0812">Transmembrane</keyword>
<dbReference type="Proteomes" id="UP000247702">
    <property type="component" value="Unassembled WGS sequence"/>
</dbReference>
<feature type="transmembrane region" description="Helical" evidence="1">
    <location>
        <begin position="6"/>
        <end position="25"/>
    </location>
</feature>
<evidence type="ECO:0000256" key="1">
    <source>
        <dbReference type="SAM" id="Phobius"/>
    </source>
</evidence>
<gene>
    <name evidence="2" type="ORF">RclHR1_01020023</name>
</gene>